<dbReference type="EMBL" id="CAJHNH020001734">
    <property type="protein sequence ID" value="CAG5124239.1"/>
    <property type="molecule type" value="Genomic_DNA"/>
</dbReference>
<comment type="caution">
    <text evidence="4">The sequence shown here is derived from an EMBL/GenBank/DDBJ whole genome shotgun (WGS) entry which is preliminary data.</text>
</comment>
<gene>
    <name evidence="4" type="ORF">CUNI_LOCUS9797</name>
</gene>
<evidence type="ECO:0000256" key="2">
    <source>
        <dbReference type="ARBA" id="ARBA00023002"/>
    </source>
</evidence>
<feature type="transmembrane region" description="Helical" evidence="3">
    <location>
        <begin position="12"/>
        <end position="30"/>
    </location>
</feature>
<keyword evidence="2" id="KW-0560">Oxidoreductase</keyword>
<dbReference type="SUPFAM" id="SSF51735">
    <property type="entry name" value="NAD(P)-binding Rossmann-fold domains"/>
    <property type="match status" value="1"/>
</dbReference>
<reference evidence="4" key="1">
    <citation type="submission" date="2021-04" db="EMBL/GenBank/DDBJ databases">
        <authorList>
            <consortium name="Molecular Ecology Group"/>
        </authorList>
    </citation>
    <scope>NUCLEOTIDE SEQUENCE</scope>
</reference>
<dbReference type="Gene3D" id="3.40.50.720">
    <property type="entry name" value="NAD(P)-binding Rossmann-like Domain"/>
    <property type="match status" value="2"/>
</dbReference>
<dbReference type="PANTHER" id="PTHR24322:SF736">
    <property type="entry name" value="RETINOL DEHYDROGENASE 10"/>
    <property type="match status" value="1"/>
</dbReference>
<dbReference type="GO" id="GO:0016616">
    <property type="term" value="F:oxidoreductase activity, acting on the CH-OH group of donors, NAD or NADP as acceptor"/>
    <property type="evidence" value="ECO:0007669"/>
    <property type="project" value="TreeGrafter"/>
</dbReference>
<dbReference type="Proteomes" id="UP000678393">
    <property type="component" value="Unassembled WGS sequence"/>
</dbReference>
<keyword evidence="5" id="KW-1185">Reference proteome</keyword>
<accession>A0A8S3Z590</accession>
<proteinExistence type="inferred from homology"/>
<sequence length="217" mass="23962">MSVVDGVVEAFRILLFLILGYISALISVFFPPPRKSIEGETVLITGAGHGIGREFALEIAKLGATVVLWDINKMIKEFLPPMIKKGQGHILNVISMAGFSGFSNLTDYCASKHAAKGFHESLIEELYLYGHHNIKVTGLCPMFVDTGLIKDFKVGLLTPNETALAGIDGMLRNYELVTVPSKMYYMTKIGSLFPRKTVQFLVRSSGLEVNSQYKKKN</sequence>
<evidence type="ECO:0000313" key="5">
    <source>
        <dbReference type="Proteomes" id="UP000678393"/>
    </source>
</evidence>
<keyword evidence="3" id="KW-0812">Transmembrane</keyword>
<evidence type="ECO:0000256" key="1">
    <source>
        <dbReference type="ARBA" id="ARBA00006484"/>
    </source>
</evidence>
<dbReference type="PRINTS" id="PR00081">
    <property type="entry name" value="GDHRDH"/>
</dbReference>
<evidence type="ECO:0008006" key="6">
    <source>
        <dbReference type="Google" id="ProtNLM"/>
    </source>
</evidence>
<dbReference type="PANTHER" id="PTHR24322">
    <property type="entry name" value="PKSB"/>
    <property type="match status" value="1"/>
</dbReference>
<dbReference type="AlphaFoldDB" id="A0A8S3Z590"/>
<dbReference type="InterPro" id="IPR002347">
    <property type="entry name" value="SDR_fam"/>
</dbReference>
<dbReference type="Pfam" id="PF00106">
    <property type="entry name" value="adh_short"/>
    <property type="match status" value="2"/>
</dbReference>
<keyword evidence="3" id="KW-0472">Membrane</keyword>
<dbReference type="InterPro" id="IPR036291">
    <property type="entry name" value="NAD(P)-bd_dom_sf"/>
</dbReference>
<dbReference type="OrthoDB" id="10253736at2759"/>
<evidence type="ECO:0000256" key="3">
    <source>
        <dbReference type="SAM" id="Phobius"/>
    </source>
</evidence>
<protein>
    <recommendedName>
        <fullName evidence="6">Estradiol 17-beta-dehydrogenase 11</fullName>
    </recommendedName>
</protein>
<evidence type="ECO:0000313" key="4">
    <source>
        <dbReference type="EMBL" id="CAG5124239.1"/>
    </source>
</evidence>
<comment type="similarity">
    <text evidence="1">Belongs to the short-chain dehydrogenases/reductases (SDR) family.</text>
</comment>
<organism evidence="4 5">
    <name type="scientific">Candidula unifasciata</name>
    <dbReference type="NCBI Taxonomy" id="100452"/>
    <lineage>
        <taxon>Eukaryota</taxon>
        <taxon>Metazoa</taxon>
        <taxon>Spiralia</taxon>
        <taxon>Lophotrochozoa</taxon>
        <taxon>Mollusca</taxon>
        <taxon>Gastropoda</taxon>
        <taxon>Heterobranchia</taxon>
        <taxon>Euthyneura</taxon>
        <taxon>Panpulmonata</taxon>
        <taxon>Eupulmonata</taxon>
        <taxon>Stylommatophora</taxon>
        <taxon>Helicina</taxon>
        <taxon>Helicoidea</taxon>
        <taxon>Geomitridae</taxon>
        <taxon>Candidula</taxon>
    </lineage>
</organism>
<keyword evidence="3" id="KW-1133">Transmembrane helix</keyword>
<name>A0A8S3Z590_9EUPU</name>